<dbReference type="Proteomes" id="UP000250369">
    <property type="component" value="Unassembled WGS sequence"/>
</dbReference>
<dbReference type="EMBL" id="QMFB01000015">
    <property type="protein sequence ID" value="RAV18886.1"/>
    <property type="molecule type" value="Genomic_DNA"/>
</dbReference>
<dbReference type="OrthoDB" id="9780586at2"/>
<dbReference type="PANTHER" id="PTHR10885">
    <property type="entry name" value="ISOPENTENYL-DIPHOSPHATE DELTA-ISOMERASE"/>
    <property type="match status" value="1"/>
</dbReference>
<name>A0A329MHN3_9BACL</name>
<dbReference type="AlphaFoldDB" id="A0A329MHN3"/>
<dbReference type="PANTHER" id="PTHR10885:SF0">
    <property type="entry name" value="ISOPENTENYL-DIPHOSPHATE DELTA-ISOMERASE"/>
    <property type="match status" value="1"/>
</dbReference>
<dbReference type="Pfam" id="PF00293">
    <property type="entry name" value="NUDIX"/>
    <property type="match status" value="1"/>
</dbReference>
<reference evidence="2 3" key="1">
    <citation type="journal article" date="2009" name="Int. J. Syst. Evol. Microbiol.">
        <title>Paenibacillus contaminans sp. nov., isolated from a contaminated laboratory plate.</title>
        <authorList>
            <person name="Chou J.H."/>
            <person name="Lee J.H."/>
            <person name="Lin M.C."/>
            <person name="Chang P.S."/>
            <person name="Arun A.B."/>
            <person name="Young C.C."/>
            <person name="Chen W.M."/>
        </authorList>
    </citation>
    <scope>NUCLEOTIDE SEQUENCE [LARGE SCALE GENOMIC DNA]</scope>
    <source>
        <strain evidence="2 3">CKOBP-6</strain>
    </source>
</reference>
<dbReference type="SUPFAM" id="SSF55811">
    <property type="entry name" value="Nudix"/>
    <property type="match status" value="1"/>
</dbReference>
<dbReference type="PROSITE" id="PS51462">
    <property type="entry name" value="NUDIX"/>
    <property type="match status" value="1"/>
</dbReference>
<evidence type="ECO:0000313" key="3">
    <source>
        <dbReference type="Proteomes" id="UP000250369"/>
    </source>
</evidence>
<accession>A0A329MHN3</accession>
<dbReference type="CDD" id="cd04692">
    <property type="entry name" value="NUDIX_Hydrolase"/>
    <property type="match status" value="1"/>
</dbReference>
<dbReference type="InterPro" id="IPR015797">
    <property type="entry name" value="NUDIX_hydrolase-like_dom_sf"/>
</dbReference>
<gene>
    <name evidence="2" type="ORF">DQG23_23440</name>
</gene>
<dbReference type="Gene3D" id="3.90.79.10">
    <property type="entry name" value="Nucleoside Triphosphate Pyrophosphohydrolase"/>
    <property type="match status" value="1"/>
</dbReference>
<comment type="caution">
    <text evidence="2">The sequence shown here is derived from an EMBL/GenBank/DDBJ whole genome shotgun (WGS) entry which is preliminary data.</text>
</comment>
<sequence length="227" mass="26116">MSQHEIFDVFDERMRKIGQASRKDVHAQGLWHQTFHCWVVKRAAEGGASLLLQLRHKDKDTFPGMLDISCAGHLLTGETVEDGVRELEEELGLTISFHELLYCGIVPQETVVTPQLTDREFNHIFIYECEKAVEEYSFQLSEISGLFEVGLNEFKRLVYGARESIEAEGVVVVGERDEKRARIRRTIKRDDIVPQPKAYYDKLFGTLNENDCVVPARRAEVDWEEES</sequence>
<keyword evidence="3" id="KW-1185">Reference proteome</keyword>
<evidence type="ECO:0000259" key="1">
    <source>
        <dbReference type="PROSITE" id="PS51462"/>
    </source>
</evidence>
<dbReference type="InterPro" id="IPR000086">
    <property type="entry name" value="NUDIX_hydrolase_dom"/>
</dbReference>
<feature type="domain" description="Nudix hydrolase" evidence="1">
    <location>
        <begin position="30"/>
        <end position="172"/>
    </location>
</feature>
<dbReference type="GO" id="GO:0003824">
    <property type="term" value="F:catalytic activity"/>
    <property type="evidence" value="ECO:0007669"/>
    <property type="project" value="UniProtKB-ARBA"/>
</dbReference>
<organism evidence="2 3">
    <name type="scientific">Paenibacillus contaminans</name>
    <dbReference type="NCBI Taxonomy" id="450362"/>
    <lineage>
        <taxon>Bacteria</taxon>
        <taxon>Bacillati</taxon>
        <taxon>Bacillota</taxon>
        <taxon>Bacilli</taxon>
        <taxon>Bacillales</taxon>
        <taxon>Paenibacillaceae</taxon>
        <taxon>Paenibacillus</taxon>
    </lineage>
</organism>
<protein>
    <recommendedName>
        <fullName evidence="1">Nudix hydrolase domain-containing protein</fullName>
    </recommendedName>
</protein>
<evidence type="ECO:0000313" key="2">
    <source>
        <dbReference type="EMBL" id="RAV18886.1"/>
    </source>
</evidence>
<proteinExistence type="predicted"/>